<sequence>MSIVPVNNQSGTVANPESPDTWDPLDYLSSSLDLWDPFQDFTFPSILSSRHFPSFPRDIFPSLETQVNWSETSRAHVFRAVFPGFDSDDVLVYIDDDNALQISTESGKFMSRFKLPENARRDQVKASMVNGVLTVTVPKDGGGTQRPNVRVIDISGSG</sequence>
<dbReference type="Gene3D" id="2.60.40.790">
    <property type="match status" value="1"/>
</dbReference>
<evidence type="ECO:0000256" key="1">
    <source>
        <dbReference type="ARBA" id="ARBA00023016"/>
    </source>
</evidence>
<evidence type="ECO:0000256" key="3">
    <source>
        <dbReference type="RuleBase" id="RU003616"/>
    </source>
</evidence>
<evidence type="ECO:0000256" key="2">
    <source>
        <dbReference type="PROSITE-ProRule" id="PRU00285"/>
    </source>
</evidence>
<reference evidence="5" key="1">
    <citation type="submission" date="2022-02" db="EMBL/GenBank/DDBJ databases">
        <authorList>
            <person name="Henning P.M."/>
            <person name="McCubbin A.G."/>
            <person name="Shore J.S."/>
        </authorList>
    </citation>
    <scope>NUCLEOTIDE SEQUENCE</scope>
    <source>
        <strain evidence="5">F60SS</strain>
        <tissue evidence="5">Leaves</tissue>
    </source>
</reference>
<feature type="domain" description="SHSP" evidence="4">
    <location>
        <begin position="58"/>
        <end position="157"/>
    </location>
</feature>
<dbReference type="PROSITE" id="PS01031">
    <property type="entry name" value="SHSP"/>
    <property type="match status" value="1"/>
</dbReference>
<name>A0A9Q0J440_9ROSI</name>
<proteinExistence type="inferred from homology"/>
<dbReference type="OrthoDB" id="1431247at2759"/>
<organism evidence="5 6">
    <name type="scientific">Turnera subulata</name>
    <dbReference type="NCBI Taxonomy" id="218843"/>
    <lineage>
        <taxon>Eukaryota</taxon>
        <taxon>Viridiplantae</taxon>
        <taxon>Streptophyta</taxon>
        <taxon>Embryophyta</taxon>
        <taxon>Tracheophyta</taxon>
        <taxon>Spermatophyta</taxon>
        <taxon>Magnoliopsida</taxon>
        <taxon>eudicotyledons</taxon>
        <taxon>Gunneridae</taxon>
        <taxon>Pentapetalae</taxon>
        <taxon>rosids</taxon>
        <taxon>fabids</taxon>
        <taxon>Malpighiales</taxon>
        <taxon>Passifloraceae</taxon>
        <taxon>Turnera</taxon>
    </lineage>
</organism>
<dbReference type="InterPro" id="IPR002068">
    <property type="entry name" value="A-crystallin/Hsp20_dom"/>
</dbReference>
<dbReference type="Pfam" id="PF00011">
    <property type="entry name" value="HSP20"/>
    <property type="match status" value="1"/>
</dbReference>
<dbReference type="AlphaFoldDB" id="A0A9Q0J440"/>
<dbReference type="EMBL" id="JAKUCV010006437">
    <property type="protein sequence ID" value="KAJ4827327.1"/>
    <property type="molecule type" value="Genomic_DNA"/>
</dbReference>
<comment type="similarity">
    <text evidence="2 3">Belongs to the small heat shock protein (HSP20) family.</text>
</comment>
<dbReference type="Proteomes" id="UP001141552">
    <property type="component" value="Unassembled WGS sequence"/>
</dbReference>
<keyword evidence="6" id="KW-1185">Reference proteome</keyword>
<accession>A0A9Q0J440</accession>
<dbReference type="InterPro" id="IPR031107">
    <property type="entry name" value="Small_HSP"/>
</dbReference>
<evidence type="ECO:0000313" key="6">
    <source>
        <dbReference type="Proteomes" id="UP001141552"/>
    </source>
</evidence>
<protein>
    <recommendedName>
        <fullName evidence="4">SHSP domain-containing protein</fullName>
    </recommendedName>
</protein>
<dbReference type="SUPFAM" id="SSF49764">
    <property type="entry name" value="HSP20-like chaperones"/>
    <property type="match status" value="1"/>
</dbReference>
<comment type="caution">
    <text evidence="5">The sequence shown here is derived from an EMBL/GenBank/DDBJ whole genome shotgun (WGS) entry which is preliminary data.</text>
</comment>
<evidence type="ECO:0000259" key="4">
    <source>
        <dbReference type="PROSITE" id="PS01031"/>
    </source>
</evidence>
<dbReference type="PANTHER" id="PTHR11527">
    <property type="entry name" value="HEAT-SHOCK PROTEIN 20 FAMILY MEMBER"/>
    <property type="match status" value="1"/>
</dbReference>
<evidence type="ECO:0000313" key="5">
    <source>
        <dbReference type="EMBL" id="KAJ4827327.1"/>
    </source>
</evidence>
<reference evidence="5" key="2">
    <citation type="journal article" date="2023" name="Plants (Basel)">
        <title>Annotation of the Turnera subulata (Passifloraceae) Draft Genome Reveals the S-Locus Evolved after the Divergence of Turneroideae from Passifloroideae in a Stepwise Manner.</title>
        <authorList>
            <person name="Henning P.M."/>
            <person name="Roalson E.H."/>
            <person name="Mir W."/>
            <person name="McCubbin A.G."/>
            <person name="Shore J.S."/>
        </authorList>
    </citation>
    <scope>NUCLEOTIDE SEQUENCE</scope>
    <source>
        <strain evidence="5">F60SS</strain>
    </source>
</reference>
<keyword evidence="1" id="KW-0346">Stress response</keyword>
<gene>
    <name evidence="5" type="ORF">Tsubulata_003278</name>
</gene>
<dbReference type="InterPro" id="IPR008978">
    <property type="entry name" value="HSP20-like_chaperone"/>
</dbReference>